<dbReference type="Pfam" id="PF23622">
    <property type="entry name" value="LRR_At1g61320_AtMIF1"/>
    <property type="match status" value="1"/>
</dbReference>
<dbReference type="Pfam" id="PF00646">
    <property type="entry name" value="F-box"/>
    <property type="match status" value="1"/>
</dbReference>
<accession>A0A5B7CCT0</accession>
<feature type="domain" description="FBD" evidence="2">
    <location>
        <begin position="393"/>
        <end position="464"/>
    </location>
</feature>
<gene>
    <name evidence="3" type="ORF">Din_048483</name>
</gene>
<dbReference type="InterPro" id="IPR001810">
    <property type="entry name" value="F-box_dom"/>
</dbReference>
<reference evidence="3" key="1">
    <citation type="submission" date="2019-08" db="EMBL/GenBank/DDBJ databases">
        <title>Reference gene set and small RNA set construction with multiple tissues from Davidia involucrata Baill.</title>
        <authorList>
            <person name="Yang H."/>
            <person name="Zhou C."/>
            <person name="Li G."/>
            <person name="Wang J."/>
            <person name="Gao P."/>
            <person name="Wang M."/>
            <person name="Wang R."/>
            <person name="Zhao Y."/>
        </authorList>
    </citation>
    <scope>NUCLEOTIDE SEQUENCE</scope>
    <source>
        <tissue evidence="3">Mixed with DoveR01_LX</tissue>
    </source>
</reference>
<dbReference type="Gene3D" id="3.80.10.10">
    <property type="entry name" value="Ribonuclease Inhibitor"/>
    <property type="match status" value="1"/>
</dbReference>
<dbReference type="PANTHER" id="PTHR31900:SF27">
    <property type="entry name" value="FBD DOMAIN-CONTAINING PROTEIN"/>
    <property type="match status" value="1"/>
</dbReference>
<protein>
    <submittedName>
        <fullName evidence="3">Putative F-box/RNI/FBD-like domains-containing protein</fullName>
    </submittedName>
</protein>
<name>A0A5B7CCT0_DAVIN</name>
<dbReference type="InterPro" id="IPR055357">
    <property type="entry name" value="LRR_At1g61320_AtMIF1"/>
</dbReference>
<feature type="compositionally biased region" description="Polar residues" evidence="1">
    <location>
        <begin position="1"/>
        <end position="17"/>
    </location>
</feature>
<dbReference type="PANTHER" id="PTHR31900">
    <property type="entry name" value="F-BOX/RNI SUPERFAMILY PROTEIN-RELATED"/>
    <property type="match status" value="1"/>
</dbReference>
<organism evidence="3">
    <name type="scientific">Davidia involucrata</name>
    <name type="common">Dove tree</name>
    <dbReference type="NCBI Taxonomy" id="16924"/>
    <lineage>
        <taxon>Eukaryota</taxon>
        <taxon>Viridiplantae</taxon>
        <taxon>Streptophyta</taxon>
        <taxon>Embryophyta</taxon>
        <taxon>Tracheophyta</taxon>
        <taxon>Spermatophyta</taxon>
        <taxon>Magnoliopsida</taxon>
        <taxon>eudicotyledons</taxon>
        <taxon>Gunneridae</taxon>
        <taxon>Pentapetalae</taxon>
        <taxon>asterids</taxon>
        <taxon>Cornales</taxon>
        <taxon>Nyssaceae</taxon>
        <taxon>Davidia</taxon>
    </lineage>
</organism>
<evidence type="ECO:0000313" key="3">
    <source>
        <dbReference type="EMBL" id="MPA79042.1"/>
    </source>
</evidence>
<feature type="region of interest" description="Disordered" evidence="1">
    <location>
        <begin position="1"/>
        <end position="28"/>
    </location>
</feature>
<proteinExistence type="predicted"/>
<dbReference type="CDD" id="cd22160">
    <property type="entry name" value="F-box_AtFBL13-like"/>
    <property type="match status" value="1"/>
</dbReference>
<evidence type="ECO:0000256" key="1">
    <source>
        <dbReference type="SAM" id="MobiDB-lite"/>
    </source>
</evidence>
<dbReference type="InterPro" id="IPR006566">
    <property type="entry name" value="FBD"/>
</dbReference>
<dbReference type="AlphaFoldDB" id="A0A5B7CCT0"/>
<dbReference type="SUPFAM" id="SSF52047">
    <property type="entry name" value="RNI-like"/>
    <property type="match status" value="1"/>
</dbReference>
<dbReference type="SMART" id="SM00579">
    <property type="entry name" value="FBD"/>
    <property type="match status" value="1"/>
</dbReference>
<dbReference type="InterPro" id="IPR050232">
    <property type="entry name" value="FBL13/AtMIF1-like"/>
</dbReference>
<dbReference type="Gene3D" id="1.20.1280.50">
    <property type="match status" value="1"/>
</dbReference>
<dbReference type="SUPFAM" id="SSF81383">
    <property type="entry name" value="F-box domain"/>
    <property type="match status" value="1"/>
</dbReference>
<evidence type="ECO:0000259" key="2">
    <source>
        <dbReference type="SMART" id="SM00579"/>
    </source>
</evidence>
<sequence length="464" mass="52017">MANAAESTTQQSIAVDSNSKRPKLSNENSKTIDRISTLPDSLLCHVLSFLPTKTVVGTSILSARWKFLWTCVPNLDFEDTIILNPKDPNQDEADKMSFVHFVYRVLVLCSAGCLGKFRVKCGQMDDMFHINTWVCAAIGRNVQELDLCIISDKQPMELPRSLLTCKTLVVLKLGHEIVISVPASGLVCFPNLKILHLISVKYANDDSVHKLFSSCPVLEDLLIKLIEADNELTFSICASALKRLTIETGGDDCKFEINAPALQYLNFKDHVFEDFSVQNLSSLVQANVYLSDIYDIDCVFSDIVFKLLEQPSNVKFLFLSGQTMEALSFSSDYNHPTFHNLKRLEVDVGCCDWHVLPKLLEGSDDLEVLVFSKGDMEDYPHESCWTQPQSVPKCLSLHLTTFVISGFEGCKDELKLVKYILKNAQVLKTMTINTRSPDLGAKFKLLQKISMFPRGSKTCQIAFS</sequence>
<dbReference type="EMBL" id="GHES01048483">
    <property type="protein sequence ID" value="MPA79042.1"/>
    <property type="molecule type" value="Transcribed_RNA"/>
</dbReference>
<dbReference type="InterPro" id="IPR036047">
    <property type="entry name" value="F-box-like_dom_sf"/>
</dbReference>
<dbReference type="InterPro" id="IPR053781">
    <property type="entry name" value="F-box_AtFBL13-like"/>
</dbReference>
<dbReference type="InterPro" id="IPR032675">
    <property type="entry name" value="LRR_dom_sf"/>
</dbReference>